<dbReference type="GO" id="GO:0032267">
    <property type="term" value="F:tRNA(Ile)-lysidine synthase activity"/>
    <property type="evidence" value="ECO:0007669"/>
    <property type="project" value="UniProtKB-EC"/>
</dbReference>
<comment type="catalytic activity">
    <reaction evidence="7 8">
        <text>cytidine(34) in tRNA(Ile2) + L-lysine + ATP = lysidine(34) in tRNA(Ile2) + AMP + diphosphate + H(+)</text>
        <dbReference type="Rhea" id="RHEA:43744"/>
        <dbReference type="Rhea" id="RHEA-COMP:10625"/>
        <dbReference type="Rhea" id="RHEA-COMP:10670"/>
        <dbReference type="ChEBI" id="CHEBI:15378"/>
        <dbReference type="ChEBI" id="CHEBI:30616"/>
        <dbReference type="ChEBI" id="CHEBI:32551"/>
        <dbReference type="ChEBI" id="CHEBI:33019"/>
        <dbReference type="ChEBI" id="CHEBI:82748"/>
        <dbReference type="ChEBI" id="CHEBI:83665"/>
        <dbReference type="ChEBI" id="CHEBI:456215"/>
        <dbReference type="EC" id="6.3.4.19"/>
    </reaction>
</comment>
<dbReference type="InterPro" id="IPR011063">
    <property type="entry name" value="TilS/TtcA_N"/>
</dbReference>
<evidence type="ECO:0000256" key="6">
    <source>
        <dbReference type="ARBA" id="ARBA00022840"/>
    </source>
</evidence>
<dbReference type="CDD" id="cd01992">
    <property type="entry name" value="TilS_N"/>
    <property type="match status" value="1"/>
</dbReference>
<comment type="subcellular location">
    <subcellularLocation>
        <location evidence="1 8">Cytoplasm</location>
    </subcellularLocation>
</comment>
<dbReference type="InterPro" id="IPR015262">
    <property type="entry name" value="tRNA_Ile_lys_synt_subst-bd"/>
</dbReference>
<evidence type="ECO:0000256" key="3">
    <source>
        <dbReference type="ARBA" id="ARBA00022598"/>
    </source>
</evidence>
<dbReference type="Proteomes" id="UP000286806">
    <property type="component" value="Unassembled WGS sequence"/>
</dbReference>
<keyword evidence="4 8" id="KW-0819">tRNA processing</keyword>
<dbReference type="RefSeq" id="WP_223247872.1">
    <property type="nucleotide sequence ID" value="NZ_BGOW01000036.1"/>
</dbReference>
<dbReference type="InterPro" id="IPR012796">
    <property type="entry name" value="Lysidine-tRNA-synth_C"/>
</dbReference>
<dbReference type="Gene3D" id="3.40.50.620">
    <property type="entry name" value="HUPs"/>
    <property type="match status" value="1"/>
</dbReference>
<organism evidence="10 11">
    <name type="scientific">Sulfuriferula multivorans</name>
    <dbReference type="NCBI Taxonomy" id="1559896"/>
    <lineage>
        <taxon>Bacteria</taxon>
        <taxon>Pseudomonadati</taxon>
        <taxon>Pseudomonadota</taxon>
        <taxon>Betaproteobacteria</taxon>
        <taxon>Nitrosomonadales</taxon>
        <taxon>Sulfuricellaceae</taxon>
        <taxon>Sulfuriferula</taxon>
    </lineage>
</organism>
<evidence type="ECO:0000256" key="2">
    <source>
        <dbReference type="ARBA" id="ARBA00022490"/>
    </source>
</evidence>
<dbReference type="HAMAP" id="MF_01161">
    <property type="entry name" value="tRNA_Ile_lys_synt"/>
    <property type="match status" value="1"/>
</dbReference>
<reference evidence="10 11" key="1">
    <citation type="journal article" date="2019" name="Front. Microbiol.">
        <title>Genomes of Neutrophilic Sulfur-Oxidizing Chemolithoautotrophs Representing 9 Proteobacterial Species From 8 Genera.</title>
        <authorList>
            <person name="Watanabe T."/>
            <person name="Kojima H."/>
            <person name="Umezawa K."/>
            <person name="Hori C."/>
            <person name="Takasuka T.E."/>
            <person name="Kato Y."/>
            <person name="Fukui M."/>
        </authorList>
    </citation>
    <scope>NUCLEOTIDE SEQUENCE [LARGE SCALE GENOMIC DNA]</scope>
    <source>
        <strain evidence="10 11">TTN</strain>
    </source>
</reference>
<keyword evidence="3 8" id="KW-0436">Ligase</keyword>
<comment type="similarity">
    <text evidence="8">Belongs to the tRNA(Ile)-lysidine synthase family.</text>
</comment>
<dbReference type="NCBIfam" id="TIGR02433">
    <property type="entry name" value="lysidine_TilS_C"/>
    <property type="match status" value="1"/>
</dbReference>
<protein>
    <recommendedName>
        <fullName evidence="8">tRNA(Ile)-lysidine synthase</fullName>
        <ecNumber evidence="8">6.3.4.19</ecNumber>
    </recommendedName>
    <alternativeName>
        <fullName evidence="8">tRNA(Ile)-2-lysyl-cytidine synthase</fullName>
    </alternativeName>
    <alternativeName>
        <fullName evidence="8">tRNA(Ile)-lysidine synthetase</fullName>
    </alternativeName>
</protein>
<dbReference type="InterPro" id="IPR014729">
    <property type="entry name" value="Rossmann-like_a/b/a_fold"/>
</dbReference>
<dbReference type="EC" id="6.3.4.19" evidence="8"/>
<feature type="domain" description="Lysidine-tRNA(Ile) synthetase C-terminal" evidence="9">
    <location>
        <begin position="353"/>
        <end position="426"/>
    </location>
</feature>
<dbReference type="AlphaFoldDB" id="A0A401K0A9"/>
<dbReference type="Pfam" id="PF09179">
    <property type="entry name" value="TilS"/>
    <property type="match status" value="1"/>
</dbReference>
<dbReference type="Pfam" id="PF01171">
    <property type="entry name" value="ATP_bind_3"/>
    <property type="match status" value="1"/>
</dbReference>
<evidence type="ECO:0000256" key="1">
    <source>
        <dbReference type="ARBA" id="ARBA00004496"/>
    </source>
</evidence>
<dbReference type="NCBIfam" id="TIGR02432">
    <property type="entry name" value="lysidine_TilS_N"/>
    <property type="match status" value="1"/>
</dbReference>
<dbReference type="PANTHER" id="PTHR43033">
    <property type="entry name" value="TRNA(ILE)-LYSIDINE SYNTHASE-RELATED"/>
    <property type="match status" value="1"/>
</dbReference>
<dbReference type="GO" id="GO:0005737">
    <property type="term" value="C:cytoplasm"/>
    <property type="evidence" value="ECO:0007669"/>
    <property type="project" value="UniProtKB-SubCell"/>
</dbReference>
<dbReference type="SUPFAM" id="SSF82829">
    <property type="entry name" value="MesJ substrate recognition domain-like"/>
    <property type="match status" value="1"/>
</dbReference>
<dbReference type="EMBL" id="BGOW01000036">
    <property type="protein sequence ID" value="GCB02186.1"/>
    <property type="molecule type" value="Genomic_DNA"/>
</dbReference>
<keyword evidence="6 8" id="KW-0067">ATP-binding</keyword>
<keyword evidence="11" id="KW-1185">Reference proteome</keyword>
<evidence type="ECO:0000259" key="9">
    <source>
        <dbReference type="SMART" id="SM00977"/>
    </source>
</evidence>
<dbReference type="InterPro" id="IPR012094">
    <property type="entry name" value="tRNA_Ile_lys_synt"/>
</dbReference>
<keyword evidence="2 8" id="KW-0963">Cytoplasm</keyword>
<evidence type="ECO:0000256" key="8">
    <source>
        <dbReference type="HAMAP-Rule" id="MF_01161"/>
    </source>
</evidence>
<comment type="function">
    <text evidence="8">Ligates lysine onto the cytidine present at position 34 of the AUA codon-specific tRNA(Ile) that contains the anticodon CAU, in an ATP-dependent manner. Cytidine is converted to lysidine, thus changing the amino acid specificity of the tRNA from methionine to isoleucine.</text>
</comment>
<evidence type="ECO:0000313" key="10">
    <source>
        <dbReference type="EMBL" id="GCB02186.1"/>
    </source>
</evidence>
<sequence length="431" mass="48461">MARYVKPGARITLGLSGGVDSVVLLDLLARLAADLSFHLSAIHVNHQISPHAKDWADICQTLCTSRHIPLRMHTIDIEDAAKLGLEAAARRARYAEYAQLDTDFIALAQHRDDQAETLLLQLLRGAGVKGLAAMPVLREATNHPAYIRPLLDIDRSEIEAWARQHALQWVEDESNQDTHFNRNFLRHCVLPQLGERFPAWRATLARSAQNLAEAADLLDQLAALDATDSIRNQRLSCAQLAALPPARARNLLRYFLARNDIPMPSQARLATMLEQLTHASADSRPCILHASWELHRYQGWVHLTSGLPSLVANLRWPWQRETQLLLKELDGVLKLTPAIGQGLDRNKLDQASVTIRLRQGGEHFRPDCQRPRRSLKNLLQEYAIPPWLRDRLPLLYCGETLVWVAGIGVDCAWQAPADTAGIQPEWNNNTR</sequence>
<dbReference type="SUPFAM" id="SSF56037">
    <property type="entry name" value="PheT/TilS domain"/>
    <property type="match status" value="1"/>
</dbReference>
<comment type="domain">
    <text evidence="8">The N-terminal region contains the highly conserved SGGXDS motif, predicted to be a P-loop motif involved in ATP binding.</text>
</comment>
<evidence type="ECO:0000313" key="11">
    <source>
        <dbReference type="Proteomes" id="UP000286806"/>
    </source>
</evidence>
<evidence type="ECO:0000256" key="5">
    <source>
        <dbReference type="ARBA" id="ARBA00022741"/>
    </source>
</evidence>
<dbReference type="SMART" id="SM00977">
    <property type="entry name" value="TilS_C"/>
    <property type="match status" value="1"/>
</dbReference>
<dbReference type="PANTHER" id="PTHR43033:SF1">
    <property type="entry name" value="TRNA(ILE)-LYSIDINE SYNTHASE-RELATED"/>
    <property type="match status" value="1"/>
</dbReference>
<gene>
    <name evidence="8" type="primary">tilS</name>
    <name evidence="10" type="ORF">SFMTTN_3006</name>
</gene>
<dbReference type="Gene3D" id="1.20.59.20">
    <property type="match status" value="1"/>
</dbReference>
<comment type="caution">
    <text evidence="10">The sequence shown here is derived from an EMBL/GenBank/DDBJ whole genome shotgun (WGS) entry which is preliminary data.</text>
</comment>
<dbReference type="InterPro" id="IPR012795">
    <property type="entry name" value="tRNA_Ile_lys_synt_N"/>
</dbReference>
<evidence type="ECO:0000256" key="4">
    <source>
        <dbReference type="ARBA" id="ARBA00022694"/>
    </source>
</evidence>
<dbReference type="Pfam" id="PF11734">
    <property type="entry name" value="TilS_C"/>
    <property type="match status" value="1"/>
</dbReference>
<keyword evidence="5 8" id="KW-0547">Nucleotide-binding</keyword>
<dbReference type="GO" id="GO:0005524">
    <property type="term" value="F:ATP binding"/>
    <property type="evidence" value="ECO:0007669"/>
    <property type="project" value="UniProtKB-UniRule"/>
</dbReference>
<dbReference type="SUPFAM" id="SSF52402">
    <property type="entry name" value="Adenine nucleotide alpha hydrolases-like"/>
    <property type="match status" value="1"/>
</dbReference>
<name>A0A401K0A9_9PROT</name>
<accession>A0A401K0A9</accession>
<dbReference type="GO" id="GO:0006400">
    <property type="term" value="P:tRNA modification"/>
    <property type="evidence" value="ECO:0007669"/>
    <property type="project" value="UniProtKB-UniRule"/>
</dbReference>
<proteinExistence type="inferred from homology"/>
<evidence type="ECO:0000256" key="7">
    <source>
        <dbReference type="ARBA" id="ARBA00048539"/>
    </source>
</evidence>
<feature type="binding site" evidence="8">
    <location>
        <begin position="16"/>
        <end position="21"/>
    </location>
    <ligand>
        <name>ATP</name>
        <dbReference type="ChEBI" id="CHEBI:30616"/>
    </ligand>
</feature>